<evidence type="ECO:0000256" key="3">
    <source>
        <dbReference type="SAM" id="MobiDB-lite"/>
    </source>
</evidence>
<feature type="region of interest" description="Disordered" evidence="3">
    <location>
        <begin position="316"/>
        <end position="347"/>
    </location>
</feature>
<dbReference type="AlphaFoldDB" id="A0A8J5QJ27"/>
<feature type="region of interest" description="Disordered" evidence="3">
    <location>
        <begin position="1"/>
        <end position="44"/>
    </location>
</feature>
<accession>A0A8J5QJ27</accession>
<feature type="compositionally biased region" description="Polar residues" evidence="3">
    <location>
        <begin position="16"/>
        <end position="27"/>
    </location>
</feature>
<feature type="region of interest" description="Disordered" evidence="3">
    <location>
        <begin position="215"/>
        <end position="239"/>
    </location>
</feature>
<evidence type="ECO:0000259" key="4">
    <source>
        <dbReference type="Pfam" id="PF16528"/>
    </source>
</evidence>
<feature type="compositionally biased region" description="Basic and acidic residues" evidence="3">
    <location>
        <begin position="442"/>
        <end position="455"/>
    </location>
</feature>
<dbReference type="EMBL" id="JAGSYN010000048">
    <property type="protein sequence ID" value="KAG7665616.1"/>
    <property type="molecule type" value="Genomic_DNA"/>
</dbReference>
<name>A0A8J5QJ27_9ASCO</name>
<feature type="compositionally biased region" description="Polar residues" evidence="3">
    <location>
        <begin position="34"/>
        <end position="44"/>
    </location>
</feature>
<dbReference type="InterPro" id="IPR033961">
    <property type="entry name" value="Exo84"/>
</dbReference>
<dbReference type="GO" id="GO:0000145">
    <property type="term" value="C:exocyst"/>
    <property type="evidence" value="ECO:0007669"/>
    <property type="project" value="InterPro"/>
</dbReference>
<reference evidence="5 6" key="1">
    <citation type="journal article" date="2021" name="DNA Res.">
        <title>Genome analysis of Candida subhashii reveals its hybrid nature and dual mitochondrial genome conformations.</title>
        <authorList>
            <person name="Mixao V."/>
            <person name="Hegedusova E."/>
            <person name="Saus E."/>
            <person name="Pryszcz L.P."/>
            <person name="Cillingova A."/>
            <person name="Nosek J."/>
            <person name="Gabaldon T."/>
        </authorList>
    </citation>
    <scope>NUCLEOTIDE SEQUENCE [LARGE SCALE GENOMIC DNA]</scope>
    <source>
        <strain evidence="5 6">CBS 10753</strain>
    </source>
</reference>
<dbReference type="GO" id="GO:0006887">
    <property type="term" value="P:exocytosis"/>
    <property type="evidence" value="ECO:0007669"/>
    <property type="project" value="InterPro"/>
</dbReference>
<evidence type="ECO:0000313" key="6">
    <source>
        <dbReference type="Proteomes" id="UP000694255"/>
    </source>
</evidence>
<evidence type="ECO:0000256" key="2">
    <source>
        <dbReference type="SAM" id="Coils"/>
    </source>
</evidence>
<dbReference type="GeneID" id="73467623"/>
<keyword evidence="2" id="KW-0175">Coiled coil</keyword>
<dbReference type="OrthoDB" id="642193at2759"/>
<dbReference type="Pfam" id="PF16528">
    <property type="entry name" value="Exo84_C"/>
    <property type="match status" value="1"/>
</dbReference>
<dbReference type="InterPro" id="IPR032403">
    <property type="entry name" value="Exo84_C"/>
</dbReference>
<feature type="region of interest" description="Disordered" evidence="3">
    <location>
        <begin position="421"/>
        <end position="462"/>
    </location>
</feature>
<proteinExistence type="predicted"/>
<dbReference type="GO" id="GO:0006893">
    <property type="term" value="P:Golgi to plasma membrane transport"/>
    <property type="evidence" value="ECO:0007669"/>
    <property type="project" value="TreeGrafter"/>
</dbReference>
<keyword evidence="6" id="KW-1185">Reference proteome</keyword>
<dbReference type="Pfam" id="PF25345">
    <property type="entry name" value="PH_EXO84"/>
    <property type="match status" value="1"/>
</dbReference>
<protein>
    <submittedName>
        <fullName evidence="5">EXO84</fullName>
    </submittedName>
</protein>
<gene>
    <name evidence="5" type="ORF">J8A68_000822</name>
</gene>
<comment type="caution">
    <text evidence="5">The sequence shown here is derived from an EMBL/GenBank/DDBJ whole genome shotgun (WGS) entry which is preliminary data.</text>
</comment>
<dbReference type="RefSeq" id="XP_049265848.1">
    <property type="nucleotide sequence ID" value="XM_049410538.1"/>
</dbReference>
<dbReference type="PANTHER" id="PTHR21426:SF12">
    <property type="entry name" value="EXOCYST COMPLEX COMPONENT 8"/>
    <property type="match status" value="1"/>
</dbReference>
<dbReference type="GO" id="GO:0008104">
    <property type="term" value="P:intracellular protein localization"/>
    <property type="evidence" value="ECO:0007669"/>
    <property type="project" value="TreeGrafter"/>
</dbReference>
<feature type="compositionally biased region" description="Low complexity" evidence="3">
    <location>
        <begin position="316"/>
        <end position="330"/>
    </location>
</feature>
<evidence type="ECO:0000256" key="1">
    <source>
        <dbReference type="ARBA" id="ARBA00022448"/>
    </source>
</evidence>
<keyword evidence="1" id="KW-0813">Transport</keyword>
<dbReference type="PANTHER" id="PTHR21426">
    <property type="entry name" value="EXOCYST COMPLEX COMPONENT 8"/>
    <property type="match status" value="1"/>
</dbReference>
<feature type="compositionally biased region" description="Polar residues" evidence="3">
    <location>
        <begin position="427"/>
        <end position="441"/>
    </location>
</feature>
<evidence type="ECO:0000313" key="5">
    <source>
        <dbReference type="EMBL" id="KAG7665616.1"/>
    </source>
</evidence>
<feature type="domain" description="Exocyst component Exo84 C-terminal" evidence="4">
    <location>
        <begin position="529"/>
        <end position="734"/>
    </location>
</feature>
<feature type="compositionally biased region" description="Low complexity" evidence="3">
    <location>
        <begin position="220"/>
        <end position="232"/>
    </location>
</feature>
<feature type="coiled-coil region" evidence="2">
    <location>
        <begin position="165"/>
        <end position="199"/>
    </location>
</feature>
<organism evidence="5 6">
    <name type="scientific">[Candida] subhashii</name>
    <dbReference type="NCBI Taxonomy" id="561895"/>
    <lineage>
        <taxon>Eukaryota</taxon>
        <taxon>Fungi</taxon>
        <taxon>Dikarya</taxon>
        <taxon>Ascomycota</taxon>
        <taxon>Saccharomycotina</taxon>
        <taxon>Pichiomycetes</taxon>
        <taxon>Debaryomycetaceae</taxon>
        <taxon>Spathaspora</taxon>
    </lineage>
</organism>
<dbReference type="Proteomes" id="UP000694255">
    <property type="component" value="Unassembled WGS sequence"/>
</dbReference>
<sequence>MNVDKVRNRKSRAPWQANQSSNRTHTNPYAIGYNNETPTTSPIRSKSNTLQLPGEHIEGPYLPAATTTIPGQAAPIDQDRKHSRRLSIHASAAALAHRRSFSQIRYDTGNAPPLPSLDVEKLSDISVEQRIYKELGNGSAAQVDDYYKTLLKQKQLITRDIKTNINQNQKNILQLTEDLKQAQEELMDLRGSTKELYEVLEIFRQAAQRRLEFEFDVPDQSQQNNQTQKQQQLGIPNSKRKDRSSILVLEKMWASELQSLFKHVEGASKFIQPLPGRHVLAESGRWQEVNVGTWKPNNLTHLFVLNDLILIANKKSSAMQQQQQSQQSDASSKRGPSPSPQGKSRLQATQCWPLTQVTITQIKPPKTNDSSVKLYLINIKSKSLSYVYQTDRYDHFLKITEAFNKGRNEMVQKERLLSQPMSDDFDSQSNYNNNIPASSSRDSTKEEKRQLRESLRNSSGANYEGIIEDNQLKRSATTKKRHSSEFVLQDISARVHSRNRSHDFGKKAIINTNSNDNNKKLQFFQEIKTLEDRLDDVDVEISHNSYASAVGLIAHIENKLHQIESSLLSSTTTTTTKQLGDEQLLLDVSRLKIKNRKESIQLILKFDLTHNISKLTESDIENILTYFDSFDQLQTGIQTYLDSMSSYLSTTISRLIVGLQGSTKIDVVNYLSNLVVIYVAILKRTIETYNHKIMPLLKKNNGNVDSSGLINWCIEEVLKLSRQVNKHLYGTMVTSTSNGSETDQQPVYVIKDRVLYDDFVKILVPQLGELKRVGINVDYIFEPIMSLS</sequence>